<keyword evidence="4" id="KW-1185">Reference proteome</keyword>
<keyword evidence="2" id="KW-0732">Signal</keyword>
<feature type="chain" id="PRO_5015030233" evidence="2">
    <location>
        <begin position="27"/>
        <end position="80"/>
    </location>
</feature>
<evidence type="ECO:0000256" key="1">
    <source>
        <dbReference type="SAM" id="MobiDB-lite"/>
    </source>
</evidence>
<name>A0A090KZ57_STRRB</name>
<protein>
    <submittedName>
        <fullName evidence="3 5">Uncharacterized protein</fullName>
    </submittedName>
</protein>
<organism evidence="3">
    <name type="scientific">Strongyloides ratti</name>
    <name type="common">Parasitic roundworm</name>
    <dbReference type="NCBI Taxonomy" id="34506"/>
    <lineage>
        <taxon>Eukaryota</taxon>
        <taxon>Metazoa</taxon>
        <taxon>Ecdysozoa</taxon>
        <taxon>Nematoda</taxon>
        <taxon>Chromadorea</taxon>
        <taxon>Rhabditida</taxon>
        <taxon>Tylenchina</taxon>
        <taxon>Panagrolaimomorpha</taxon>
        <taxon>Strongyloidoidea</taxon>
        <taxon>Strongyloididae</taxon>
        <taxon>Strongyloides</taxon>
    </lineage>
</organism>
<evidence type="ECO:0000313" key="4">
    <source>
        <dbReference type="Proteomes" id="UP000035682"/>
    </source>
</evidence>
<reference evidence="4" key="2">
    <citation type="submission" date="2014-09" db="EMBL/GenBank/DDBJ databases">
        <authorList>
            <person name="Martin A.A."/>
        </authorList>
    </citation>
    <scope>NUCLEOTIDE SEQUENCE</scope>
    <source>
        <strain evidence="4">ED321</strain>
    </source>
</reference>
<dbReference type="RefSeq" id="XP_024500366.1">
    <property type="nucleotide sequence ID" value="XM_024646156.1"/>
</dbReference>
<dbReference type="AlphaFoldDB" id="A0A090KZ57"/>
<evidence type="ECO:0000313" key="5">
    <source>
        <dbReference type="WBParaSite" id="SRAE_0000028500.1"/>
    </source>
</evidence>
<dbReference type="WormBase" id="SRAE_0000028500">
    <property type="protein sequence ID" value="SRP03350"/>
    <property type="gene ID" value="WBGene00256027"/>
</dbReference>
<accession>A0A090KZ57</accession>
<gene>
    <name evidence="3 5 6" type="ORF">SRAE_0000028500</name>
</gene>
<dbReference type="EMBL" id="LN609406">
    <property type="protein sequence ID" value="CEF61157.1"/>
    <property type="molecule type" value="Genomic_DNA"/>
</dbReference>
<feature type="signal peptide" evidence="2">
    <location>
        <begin position="1"/>
        <end position="26"/>
    </location>
</feature>
<proteinExistence type="predicted"/>
<evidence type="ECO:0000256" key="2">
    <source>
        <dbReference type="SAM" id="SignalP"/>
    </source>
</evidence>
<dbReference type="Proteomes" id="UP000035682">
    <property type="component" value="Unplaced"/>
</dbReference>
<dbReference type="CTD" id="36373525"/>
<sequence>MHFIRNNQIIVSFLIIFLSVIQFGESIPSNYKIENIKDLQKRAVAVQLAERLNNENQNNARDYVTKYYKSPSDPNSFGRK</sequence>
<reference evidence="5" key="3">
    <citation type="submission" date="2020-12" db="UniProtKB">
        <authorList>
            <consortium name="WormBaseParasite"/>
        </authorList>
    </citation>
    <scope>IDENTIFICATION</scope>
</reference>
<dbReference type="WBParaSite" id="SRAE_0000028500.1">
    <property type="protein sequence ID" value="SRAE_0000028500.1"/>
    <property type="gene ID" value="WBGene00256027"/>
</dbReference>
<feature type="region of interest" description="Disordered" evidence="1">
    <location>
        <begin position="60"/>
        <end position="80"/>
    </location>
</feature>
<evidence type="ECO:0000313" key="3">
    <source>
        <dbReference type="EMBL" id="CEF61157.1"/>
    </source>
</evidence>
<reference evidence="3" key="1">
    <citation type="submission" date="2014-09" db="EMBL/GenBank/DDBJ databases">
        <authorList>
            <person name="Aslett A.Martin."/>
        </authorList>
    </citation>
    <scope>NUCLEOTIDE SEQUENCE</scope>
    <source>
        <strain evidence="3">ED321 Heterogonic</strain>
    </source>
</reference>
<dbReference type="GeneID" id="36373525"/>
<evidence type="ECO:0000313" key="6">
    <source>
        <dbReference type="WormBase" id="SRAE_0000028500"/>
    </source>
</evidence>